<evidence type="ECO:0000313" key="2">
    <source>
        <dbReference type="EMBL" id="PZA12529.1"/>
    </source>
</evidence>
<dbReference type="EMBL" id="QKQS01000013">
    <property type="protein sequence ID" value="PZA12529.1"/>
    <property type="molecule type" value="Genomic_DNA"/>
</dbReference>
<reference evidence="2 3" key="1">
    <citation type="submission" date="2018-06" db="EMBL/GenBank/DDBJ databases">
        <title>Draft Whole-Genome Sequence of the purple photosynthetic bacterium Rhodospeudomonas palustris XCP.</title>
        <authorList>
            <person name="Rayyan A."/>
            <person name="Meyer T.E."/>
            <person name="Kyndt J.A."/>
        </authorList>
    </citation>
    <scope>NUCLEOTIDE SEQUENCE [LARGE SCALE GENOMIC DNA]</scope>
    <source>
        <strain evidence="2 3">XCP</strain>
    </source>
</reference>
<dbReference type="Gene3D" id="2.60.200.60">
    <property type="match status" value="2"/>
</dbReference>
<dbReference type="RefSeq" id="WP_110786027.1">
    <property type="nucleotide sequence ID" value="NZ_QKQS01000013.1"/>
</dbReference>
<feature type="signal peptide" evidence="1">
    <location>
        <begin position="1"/>
        <end position="39"/>
    </location>
</feature>
<dbReference type="CDD" id="cd14671">
    <property type="entry name" value="PAAR_like"/>
    <property type="match status" value="1"/>
</dbReference>
<proteinExistence type="predicted"/>
<evidence type="ECO:0000313" key="3">
    <source>
        <dbReference type="Proteomes" id="UP000248134"/>
    </source>
</evidence>
<dbReference type="InterPro" id="IPR008727">
    <property type="entry name" value="PAAR_motif"/>
</dbReference>
<dbReference type="Proteomes" id="UP000248134">
    <property type="component" value="Unassembled WGS sequence"/>
</dbReference>
<dbReference type="Pfam" id="PF05488">
    <property type="entry name" value="PAAR_motif"/>
    <property type="match status" value="1"/>
</dbReference>
<organism evidence="2 3">
    <name type="scientific">Rhodopseudomonas palustris</name>
    <dbReference type="NCBI Taxonomy" id="1076"/>
    <lineage>
        <taxon>Bacteria</taxon>
        <taxon>Pseudomonadati</taxon>
        <taxon>Pseudomonadota</taxon>
        <taxon>Alphaproteobacteria</taxon>
        <taxon>Hyphomicrobiales</taxon>
        <taxon>Nitrobacteraceae</taxon>
        <taxon>Rhodopseudomonas</taxon>
    </lineage>
</organism>
<evidence type="ECO:0008006" key="4">
    <source>
        <dbReference type="Google" id="ProtNLM"/>
    </source>
</evidence>
<dbReference type="AlphaFoldDB" id="A0A323UJD2"/>
<gene>
    <name evidence="2" type="ORF">DNX69_08500</name>
</gene>
<feature type="chain" id="PRO_5016308501" description="PAAR repeat-containing protein" evidence="1">
    <location>
        <begin position="40"/>
        <end position="128"/>
    </location>
</feature>
<dbReference type="OrthoDB" id="9807902at2"/>
<evidence type="ECO:0000256" key="1">
    <source>
        <dbReference type="SAM" id="SignalP"/>
    </source>
</evidence>
<sequence length="128" mass="12149">MTTPSWPTAADRPHVARGGRHARCLLAVVAALGTAPALAQAPGSGAPGVVTGGSGDVIVGGKPAARAGDTASDGTIVEGSSNVFINGKPAAIGGSRTGCGGVVVGSGSGVFINGKPVARTGDSTTNCK</sequence>
<protein>
    <recommendedName>
        <fullName evidence="4">PAAR repeat-containing protein</fullName>
    </recommendedName>
</protein>
<name>A0A323UJD2_RHOPL</name>
<accession>A0A323UJD2</accession>
<keyword evidence="1" id="KW-0732">Signal</keyword>
<comment type="caution">
    <text evidence="2">The sequence shown here is derived from an EMBL/GenBank/DDBJ whole genome shotgun (WGS) entry which is preliminary data.</text>
</comment>